<protein>
    <submittedName>
        <fullName evidence="1">Uncharacterized protein</fullName>
    </submittedName>
</protein>
<gene>
    <name evidence="1" type="ORF">B19861_09930</name>
</gene>
<evidence type="ECO:0000313" key="2">
    <source>
        <dbReference type="Proteomes" id="UP001357973"/>
    </source>
</evidence>
<proteinExistence type="predicted"/>
<dbReference type="Proteomes" id="UP001357973">
    <property type="component" value="Chromosome"/>
</dbReference>
<accession>A0ABM8IPL9</accession>
<sequence length="53" mass="6113">MTATISITDKGKTVTYHAHHMRDVIEPVKKSGMFGEQFDVKKKLHTITFYTED</sequence>
<name>A0ABM8IPL9_BIFAD</name>
<keyword evidence="2" id="KW-1185">Reference proteome</keyword>
<dbReference type="RefSeq" id="WP_003809029.1">
    <property type="nucleotide sequence ID" value="NZ_AP028457.1"/>
</dbReference>
<reference evidence="1 2" key="1">
    <citation type="submission" date="2023-06" db="EMBL/GenBank/DDBJ databases">
        <title>Complete Genome Sequences of Bifidobacterium faecale strain JCM19861T was isolated from human faeces by Jung-Hye Choi et al. (2014).</title>
        <authorList>
            <person name="Okuhama S."/>
            <person name="Takahashi H."/>
            <person name="Imaizumi K."/>
            <person name="Nakayama S."/>
            <person name="Ogata Y."/>
            <person name="Suda W."/>
        </authorList>
    </citation>
    <scope>NUCLEOTIDE SEQUENCE [LARGE SCALE GENOMIC DNA]</scope>
    <source>
        <strain evidence="1 2">JCM 19861</strain>
    </source>
</reference>
<evidence type="ECO:0000313" key="1">
    <source>
        <dbReference type="EMBL" id="BEK83051.1"/>
    </source>
</evidence>
<dbReference type="EMBL" id="AP028457">
    <property type="protein sequence ID" value="BEK83051.1"/>
    <property type="molecule type" value="Genomic_DNA"/>
</dbReference>
<organism evidence="1 2">
    <name type="scientific">Bifidobacterium adolescentis</name>
    <dbReference type="NCBI Taxonomy" id="1680"/>
    <lineage>
        <taxon>Bacteria</taxon>
        <taxon>Bacillati</taxon>
        <taxon>Actinomycetota</taxon>
        <taxon>Actinomycetes</taxon>
        <taxon>Bifidobacteriales</taxon>
        <taxon>Bifidobacteriaceae</taxon>
        <taxon>Bifidobacterium</taxon>
    </lineage>
</organism>